<evidence type="ECO:0000259" key="1">
    <source>
        <dbReference type="Pfam" id="PF13349"/>
    </source>
</evidence>
<dbReference type="InterPro" id="IPR025164">
    <property type="entry name" value="Toastrack_DUF4097"/>
</dbReference>
<dbReference type="eggNOG" id="ENOG502R08A">
    <property type="taxonomic scope" value="Eukaryota"/>
</dbReference>
<dbReference type="VEuPathDB" id="FungiDB:PYU1_G008147"/>
<dbReference type="Proteomes" id="UP000019132">
    <property type="component" value="Unassembled WGS sequence"/>
</dbReference>
<dbReference type="InParanoid" id="K3WT69"/>
<feature type="domain" description="DUF4097" evidence="1">
    <location>
        <begin position="124"/>
        <end position="230"/>
    </location>
</feature>
<evidence type="ECO:0000313" key="2">
    <source>
        <dbReference type="EnsemblProtists" id="PYU1_T008163"/>
    </source>
</evidence>
<dbReference type="PANTHER" id="PTHR34094:SF1">
    <property type="entry name" value="PROTEIN FAM185A"/>
    <property type="match status" value="1"/>
</dbReference>
<dbReference type="EnsemblProtists" id="PYU1_T008163">
    <property type="protein sequence ID" value="PYU1_T008163"/>
    <property type="gene ID" value="PYU1_G008147"/>
</dbReference>
<dbReference type="Pfam" id="PF13349">
    <property type="entry name" value="DUF4097"/>
    <property type="match status" value="1"/>
</dbReference>
<dbReference type="AlphaFoldDB" id="K3WT69"/>
<name>K3WT69_GLOUD</name>
<reference evidence="2" key="3">
    <citation type="submission" date="2015-02" db="UniProtKB">
        <authorList>
            <consortium name="EnsemblProtists"/>
        </authorList>
    </citation>
    <scope>IDENTIFICATION</scope>
    <source>
        <strain evidence="2">DAOM BR144</strain>
    </source>
</reference>
<proteinExistence type="predicted"/>
<dbReference type="OMA" id="CDVVAHF"/>
<dbReference type="EMBL" id="GL376619">
    <property type="status" value="NOT_ANNOTATED_CDS"/>
    <property type="molecule type" value="Genomic_DNA"/>
</dbReference>
<sequence length="440" mass="46673">MAPMMQLPILMRALGRRSALSLLLHDSQRHALVRCQSTAAPALQQSVALTRLAHQSKLQLQLSDRARTNIEIIPVLSSAEFACNVLGHGDSTGDILSVVQEQKDGESAVTAVRITKNADTALMSEDDAATTLQLYLPHLIDLQLSLVKGDVRILDKIEGDVKITVGDGDIRVSKLRGEEIHMKTNKGSVHIASLLEGEKVTIAANAVDCKRLMSGTTEIKLGKGSGDPQASEFGAIYSSACVINSLAKGGIQVGNVHGYLRVVGDELPHIHVHSVNGAIDLEDSGAQNCDVVAHFDSWTEDASSSILVGGNVVVSVEPTAPIEVELHGREISTDGCAFSESELDQLDVDYAIFSGVLEPKSDGKAASVGAASSGKINVGSAKNAAMRTSFFMNGDDITGSDSDSTTTAASPRLLVHATSGTVKLEQLDWMAKLKRKHLKQ</sequence>
<keyword evidence="3" id="KW-1185">Reference proteome</keyword>
<dbReference type="HOGENOM" id="CLU_055050_0_0_1"/>
<organism evidence="2 3">
    <name type="scientific">Globisporangium ultimum (strain ATCC 200006 / CBS 805.95 / DAOM BR144)</name>
    <name type="common">Pythium ultimum</name>
    <dbReference type="NCBI Taxonomy" id="431595"/>
    <lineage>
        <taxon>Eukaryota</taxon>
        <taxon>Sar</taxon>
        <taxon>Stramenopiles</taxon>
        <taxon>Oomycota</taxon>
        <taxon>Peronosporomycetes</taxon>
        <taxon>Pythiales</taxon>
        <taxon>Pythiaceae</taxon>
        <taxon>Globisporangium</taxon>
    </lineage>
</organism>
<accession>K3WT69</accession>
<protein>
    <recommendedName>
        <fullName evidence="1">DUF4097 domain-containing protein</fullName>
    </recommendedName>
</protein>
<evidence type="ECO:0000313" key="3">
    <source>
        <dbReference type="Proteomes" id="UP000019132"/>
    </source>
</evidence>
<reference evidence="3" key="2">
    <citation type="submission" date="2010-04" db="EMBL/GenBank/DDBJ databases">
        <authorList>
            <person name="Buell R."/>
            <person name="Hamilton J."/>
            <person name="Hostetler J."/>
        </authorList>
    </citation>
    <scope>NUCLEOTIDE SEQUENCE [LARGE SCALE GENOMIC DNA]</scope>
    <source>
        <strain evidence="3">DAOM:BR144</strain>
    </source>
</reference>
<reference evidence="3" key="1">
    <citation type="journal article" date="2010" name="Genome Biol.">
        <title>Genome sequence of the necrotrophic plant pathogen Pythium ultimum reveals original pathogenicity mechanisms and effector repertoire.</title>
        <authorList>
            <person name="Levesque C.A."/>
            <person name="Brouwer H."/>
            <person name="Cano L."/>
            <person name="Hamilton J.P."/>
            <person name="Holt C."/>
            <person name="Huitema E."/>
            <person name="Raffaele S."/>
            <person name="Robideau G.P."/>
            <person name="Thines M."/>
            <person name="Win J."/>
            <person name="Zerillo M.M."/>
            <person name="Beakes G.W."/>
            <person name="Boore J.L."/>
            <person name="Busam D."/>
            <person name="Dumas B."/>
            <person name="Ferriera S."/>
            <person name="Fuerstenberg S.I."/>
            <person name="Gachon C.M."/>
            <person name="Gaulin E."/>
            <person name="Govers F."/>
            <person name="Grenville-Briggs L."/>
            <person name="Horner N."/>
            <person name="Hostetler J."/>
            <person name="Jiang R.H."/>
            <person name="Johnson J."/>
            <person name="Krajaejun T."/>
            <person name="Lin H."/>
            <person name="Meijer H.J."/>
            <person name="Moore B."/>
            <person name="Morris P."/>
            <person name="Phuntmart V."/>
            <person name="Puiu D."/>
            <person name="Shetty J."/>
            <person name="Stajich J.E."/>
            <person name="Tripathy S."/>
            <person name="Wawra S."/>
            <person name="van West P."/>
            <person name="Whitty B.R."/>
            <person name="Coutinho P.M."/>
            <person name="Henrissat B."/>
            <person name="Martin F."/>
            <person name="Thomas P.D."/>
            <person name="Tyler B.M."/>
            <person name="De Vries R.P."/>
            <person name="Kamoun S."/>
            <person name="Yandell M."/>
            <person name="Tisserat N."/>
            <person name="Buell C.R."/>
        </authorList>
    </citation>
    <scope>NUCLEOTIDE SEQUENCE</scope>
    <source>
        <strain evidence="3">DAOM:BR144</strain>
    </source>
</reference>
<dbReference type="PANTHER" id="PTHR34094">
    <property type="match status" value="1"/>
</dbReference>